<sequence length="13" mass="1540">MHLISDSAFRTDF</sequence>
<evidence type="ECO:0000313" key="1">
    <source>
        <dbReference type="EMBL" id="JAH13861.1"/>
    </source>
</evidence>
<proteinExistence type="predicted"/>
<accession>A0A0E9QAG8</accession>
<organism evidence="1">
    <name type="scientific">Anguilla anguilla</name>
    <name type="common">European freshwater eel</name>
    <name type="synonym">Muraena anguilla</name>
    <dbReference type="NCBI Taxonomy" id="7936"/>
    <lineage>
        <taxon>Eukaryota</taxon>
        <taxon>Metazoa</taxon>
        <taxon>Chordata</taxon>
        <taxon>Craniata</taxon>
        <taxon>Vertebrata</taxon>
        <taxon>Euteleostomi</taxon>
        <taxon>Actinopterygii</taxon>
        <taxon>Neopterygii</taxon>
        <taxon>Teleostei</taxon>
        <taxon>Anguilliformes</taxon>
        <taxon>Anguillidae</taxon>
        <taxon>Anguilla</taxon>
    </lineage>
</organism>
<reference evidence="1" key="1">
    <citation type="submission" date="2014-11" db="EMBL/GenBank/DDBJ databases">
        <authorList>
            <person name="Amaro Gonzalez C."/>
        </authorList>
    </citation>
    <scope>NUCLEOTIDE SEQUENCE</scope>
</reference>
<protein>
    <submittedName>
        <fullName evidence="1">Uncharacterized protein</fullName>
    </submittedName>
</protein>
<dbReference type="EMBL" id="GBXM01094716">
    <property type="protein sequence ID" value="JAH13861.1"/>
    <property type="molecule type" value="Transcribed_RNA"/>
</dbReference>
<reference evidence="1" key="2">
    <citation type="journal article" date="2015" name="Fish Shellfish Immunol.">
        <title>Early steps in the European eel (Anguilla anguilla)-Vibrio vulnificus interaction in the gills: Role of the RtxA13 toxin.</title>
        <authorList>
            <person name="Callol A."/>
            <person name="Pajuelo D."/>
            <person name="Ebbesson L."/>
            <person name="Teles M."/>
            <person name="MacKenzie S."/>
            <person name="Amaro C."/>
        </authorList>
    </citation>
    <scope>NUCLEOTIDE SEQUENCE</scope>
</reference>
<name>A0A0E9QAG8_ANGAN</name>